<keyword evidence="1" id="KW-0732">Signal</keyword>
<dbReference type="EMBL" id="DF977447">
    <property type="protein sequence ID" value="GAP83345.1"/>
    <property type="molecule type" value="Genomic_DNA"/>
</dbReference>
<proteinExistence type="predicted"/>
<sequence length="126" mass="13774">MRFSVQMGALFALVFGPVTHGWNATIYDSRNCTGNRYEIYPTAPHTKYFEMKGSWGAEMVCTFHGRNNSTGPCKEQFPVGKSIFSTVGPCRSYSGGHSSGSHTASQEQGECKSPDFDILSVVCSDD</sequence>
<feature type="chain" id="PRO_5012255738" evidence="1">
    <location>
        <begin position="22"/>
        <end position="126"/>
    </location>
</feature>
<accession>A0A1S7UJD0</accession>
<evidence type="ECO:0000313" key="3">
    <source>
        <dbReference type="Proteomes" id="UP000054516"/>
    </source>
</evidence>
<gene>
    <name evidence="2" type="ORF">SAMD00023353_0203050</name>
</gene>
<name>A0A1S7UJD0_ROSNE</name>
<feature type="signal peptide" evidence="1">
    <location>
        <begin position="1"/>
        <end position="21"/>
    </location>
</feature>
<evidence type="ECO:0000256" key="1">
    <source>
        <dbReference type="SAM" id="SignalP"/>
    </source>
</evidence>
<protein>
    <submittedName>
        <fullName evidence="2">Uncharacterized protein</fullName>
    </submittedName>
</protein>
<dbReference type="Proteomes" id="UP000054516">
    <property type="component" value="Unassembled WGS sequence"/>
</dbReference>
<dbReference type="AlphaFoldDB" id="A0A1S7UJD0"/>
<keyword evidence="3" id="KW-1185">Reference proteome</keyword>
<organism evidence="2">
    <name type="scientific">Rosellinia necatrix</name>
    <name type="common">White root-rot fungus</name>
    <dbReference type="NCBI Taxonomy" id="77044"/>
    <lineage>
        <taxon>Eukaryota</taxon>
        <taxon>Fungi</taxon>
        <taxon>Dikarya</taxon>
        <taxon>Ascomycota</taxon>
        <taxon>Pezizomycotina</taxon>
        <taxon>Sordariomycetes</taxon>
        <taxon>Xylariomycetidae</taxon>
        <taxon>Xylariales</taxon>
        <taxon>Xylariaceae</taxon>
        <taxon>Rosellinia</taxon>
    </lineage>
</organism>
<evidence type="ECO:0000313" key="2">
    <source>
        <dbReference type="EMBL" id="GAP83345.1"/>
    </source>
</evidence>
<reference evidence="2" key="1">
    <citation type="submission" date="2016-03" db="EMBL/GenBank/DDBJ databases">
        <title>Draft genome sequence of Rosellinia necatrix.</title>
        <authorList>
            <person name="Kanematsu S."/>
        </authorList>
    </citation>
    <scope>NUCLEOTIDE SEQUENCE [LARGE SCALE GENOMIC DNA]</scope>
    <source>
        <strain evidence="2">W97</strain>
    </source>
</reference>
<dbReference type="OrthoDB" id="4599309at2759"/>